<reference evidence="1 2" key="1">
    <citation type="submission" date="2021-06" db="EMBL/GenBank/DDBJ databases">
        <title>Caerostris darwini draft genome.</title>
        <authorList>
            <person name="Kono N."/>
            <person name="Arakawa K."/>
        </authorList>
    </citation>
    <scope>NUCLEOTIDE SEQUENCE [LARGE SCALE GENOMIC DNA]</scope>
</reference>
<organism evidence="1 2">
    <name type="scientific">Caerostris darwini</name>
    <dbReference type="NCBI Taxonomy" id="1538125"/>
    <lineage>
        <taxon>Eukaryota</taxon>
        <taxon>Metazoa</taxon>
        <taxon>Ecdysozoa</taxon>
        <taxon>Arthropoda</taxon>
        <taxon>Chelicerata</taxon>
        <taxon>Arachnida</taxon>
        <taxon>Araneae</taxon>
        <taxon>Araneomorphae</taxon>
        <taxon>Entelegynae</taxon>
        <taxon>Araneoidea</taxon>
        <taxon>Araneidae</taxon>
        <taxon>Caerostris</taxon>
    </lineage>
</organism>
<keyword evidence="2" id="KW-1185">Reference proteome</keyword>
<dbReference type="Proteomes" id="UP001054837">
    <property type="component" value="Unassembled WGS sequence"/>
</dbReference>
<protein>
    <submittedName>
        <fullName evidence="1">Uncharacterized protein</fullName>
    </submittedName>
</protein>
<dbReference type="EMBL" id="BPLQ01004971">
    <property type="protein sequence ID" value="GIY11873.1"/>
    <property type="molecule type" value="Genomic_DNA"/>
</dbReference>
<dbReference type="AlphaFoldDB" id="A0AAV4QPA0"/>
<gene>
    <name evidence="1" type="ORF">CDAR_29801</name>
</gene>
<name>A0AAV4QPA0_9ARAC</name>
<comment type="caution">
    <text evidence="1">The sequence shown here is derived from an EMBL/GenBank/DDBJ whole genome shotgun (WGS) entry which is preliminary data.</text>
</comment>
<sequence>MLITTTPFRTPKQPFHCKFPLTNPPFPLPVQYSERRNYIRLLILLAVFIRHCSVVFFPRQARVVRKAIFRWQRQCTCVCACFFSAPLTARAADDVEGEGRCPFTSIDSVIKRSFLVN</sequence>
<evidence type="ECO:0000313" key="1">
    <source>
        <dbReference type="EMBL" id="GIY11873.1"/>
    </source>
</evidence>
<accession>A0AAV4QPA0</accession>
<evidence type="ECO:0000313" key="2">
    <source>
        <dbReference type="Proteomes" id="UP001054837"/>
    </source>
</evidence>
<proteinExistence type="predicted"/>